<dbReference type="Pfam" id="PF02634">
    <property type="entry name" value="FdhD-NarQ"/>
    <property type="match status" value="1"/>
</dbReference>
<gene>
    <name evidence="3 4" type="primary">fdhD</name>
    <name evidence="4" type="ORF">ACFQ0E_08735</name>
</gene>
<reference evidence="5" key="1">
    <citation type="journal article" date="2019" name="Int. J. Syst. Evol. Microbiol.">
        <title>The Global Catalogue of Microorganisms (GCM) 10K type strain sequencing project: providing services to taxonomists for standard genome sequencing and annotation.</title>
        <authorList>
            <consortium name="The Broad Institute Genomics Platform"/>
            <consortium name="The Broad Institute Genome Sequencing Center for Infectious Disease"/>
            <person name="Wu L."/>
            <person name="Ma J."/>
        </authorList>
    </citation>
    <scope>NUCLEOTIDE SEQUENCE [LARGE SCALE GENOMIC DNA]</scope>
    <source>
        <strain evidence="5">CCUG 55585</strain>
    </source>
</reference>
<evidence type="ECO:0000256" key="3">
    <source>
        <dbReference type="HAMAP-Rule" id="MF_00187"/>
    </source>
</evidence>
<sequence length="266" mass="28229">MSEGLRNARALRIESGRALEHDEAVIEESPIALLYNGLPFAVMMATPVDLEDFALGFALCEGIVESTHEFSLVDVVRDDAGVALHAAIPQARFDALDGRRRTLEGRSGCGLCGVAELREAIRPPPRVGAGRRIAPDDIRTALHAVAQRQPMNARSGGVHAAGFVRGDDAWVREDVGRHNAVDKLVGALHRASPAIDAGDGMLVVTSRASYEIVRKAAFAGIPVVVAMSAPTAQAIAQAEAAGITLVAFARDARMTVYAGRERIAPR</sequence>
<dbReference type="PIRSF" id="PIRSF015626">
    <property type="entry name" value="FdhD"/>
    <property type="match status" value="1"/>
</dbReference>
<comment type="similarity">
    <text evidence="3">Belongs to the FdhD family.</text>
</comment>
<dbReference type="InterPro" id="IPR016193">
    <property type="entry name" value="Cytidine_deaminase-like"/>
</dbReference>
<dbReference type="Gene3D" id="3.10.20.10">
    <property type="match status" value="1"/>
</dbReference>
<evidence type="ECO:0000313" key="5">
    <source>
        <dbReference type="Proteomes" id="UP001597110"/>
    </source>
</evidence>
<dbReference type="PANTHER" id="PTHR30592">
    <property type="entry name" value="FORMATE DEHYDROGENASE"/>
    <property type="match status" value="1"/>
</dbReference>
<evidence type="ECO:0000256" key="2">
    <source>
        <dbReference type="ARBA" id="ARBA00023150"/>
    </source>
</evidence>
<dbReference type="NCBIfam" id="TIGR00129">
    <property type="entry name" value="fdhD_narQ"/>
    <property type="match status" value="1"/>
</dbReference>
<evidence type="ECO:0000313" key="4">
    <source>
        <dbReference type="EMBL" id="MFD0725685.1"/>
    </source>
</evidence>
<name>A0ABW2YEL9_9GAMM</name>
<dbReference type="HAMAP" id="MF_00187">
    <property type="entry name" value="FdhD"/>
    <property type="match status" value="1"/>
</dbReference>
<keyword evidence="2 3" id="KW-0501">Molybdenum cofactor biosynthesis</keyword>
<dbReference type="EMBL" id="JBHTIF010000001">
    <property type="protein sequence ID" value="MFD0725685.1"/>
    <property type="molecule type" value="Genomic_DNA"/>
</dbReference>
<dbReference type="SUPFAM" id="SSF53927">
    <property type="entry name" value="Cytidine deaminase-like"/>
    <property type="match status" value="1"/>
</dbReference>
<dbReference type="InterPro" id="IPR003786">
    <property type="entry name" value="FdhD"/>
</dbReference>
<comment type="function">
    <text evidence="3">Required for formate dehydrogenase (FDH) activity. Acts as a sulfur carrier protein that transfers sulfur from IscS to the molybdenum cofactor prior to its insertion into FDH.</text>
</comment>
<feature type="binding site" evidence="3">
    <location>
        <begin position="248"/>
        <end position="253"/>
    </location>
    <ligand>
        <name>Mo-bis(molybdopterin guanine dinucleotide)</name>
        <dbReference type="ChEBI" id="CHEBI:60539"/>
    </ligand>
</feature>
<accession>A0ABW2YEL9</accession>
<organism evidence="4 5">
    <name type="scientific">Lysobacter brunescens</name>
    <dbReference type="NCBI Taxonomy" id="262323"/>
    <lineage>
        <taxon>Bacteria</taxon>
        <taxon>Pseudomonadati</taxon>
        <taxon>Pseudomonadota</taxon>
        <taxon>Gammaproteobacteria</taxon>
        <taxon>Lysobacterales</taxon>
        <taxon>Lysobacteraceae</taxon>
        <taxon>Lysobacter</taxon>
    </lineage>
</organism>
<keyword evidence="5" id="KW-1185">Reference proteome</keyword>
<dbReference type="Proteomes" id="UP001597110">
    <property type="component" value="Unassembled WGS sequence"/>
</dbReference>
<comment type="caution">
    <text evidence="4">The sequence shown here is derived from an EMBL/GenBank/DDBJ whole genome shotgun (WGS) entry which is preliminary data.</text>
</comment>
<dbReference type="Gene3D" id="3.40.140.10">
    <property type="entry name" value="Cytidine Deaminase, domain 2"/>
    <property type="match status" value="1"/>
</dbReference>
<keyword evidence="1 3" id="KW-0963">Cytoplasm</keyword>
<feature type="active site" description="Cysteine persulfide intermediate" evidence="3">
    <location>
        <position position="109"/>
    </location>
</feature>
<evidence type="ECO:0000256" key="1">
    <source>
        <dbReference type="ARBA" id="ARBA00022490"/>
    </source>
</evidence>
<dbReference type="RefSeq" id="WP_386823272.1">
    <property type="nucleotide sequence ID" value="NZ_JBHTIF010000001.1"/>
</dbReference>
<comment type="subcellular location">
    <subcellularLocation>
        <location evidence="3">Cytoplasm</location>
    </subcellularLocation>
</comment>
<dbReference type="PANTHER" id="PTHR30592:SF1">
    <property type="entry name" value="SULFUR CARRIER PROTEIN FDHD"/>
    <property type="match status" value="1"/>
</dbReference>
<protein>
    <recommendedName>
        <fullName evidence="3">Sulfur carrier protein FdhD</fullName>
    </recommendedName>
</protein>
<proteinExistence type="inferred from homology"/>